<gene>
    <name evidence="2" type="ORF">A3C87_00725</name>
</gene>
<feature type="transmembrane region" description="Helical" evidence="1">
    <location>
        <begin position="115"/>
        <end position="136"/>
    </location>
</feature>
<feature type="transmembrane region" description="Helical" evidence="1">
    <location>
        <begin position="12"/>
        <end position="33"/>
    </location>
</feature>
<feature type="transmembrane region" description="Helical" evidence="1">
    <location>
        <begin position="148"/>
        <end position="181"/>
    </location>
</feature>
<comment type="caution">
    <text evidence="2">The sequence shown here is derived from an EMBL/GenBank/DDBJ whole genome shotgun (WGS) entry which is preliminary data.</text>
</comment>
<keyword evidence="1" id="KW-0812">Transmembrane</keyword>
<dbReference type="STRING" id="1798491.A3C87_00725"/>
<evidence type="ECO:0000313" key="2">
    <source>
        <dbReference type="EMBL" id="OGG61905.1"/>
    </source>
</evidence>
<keyword evidence="1" id="KW-1133">Transmembrane helix</keyword>
<dbReference type="EMBL" id="MFLE01000014">
    <property type="protein sequence ID" value="OGG61905.1"/>
    <property type="molecule type" value="Genomic_DNA"/>
</dbReference>
<dbReference type="Proteomes" id="UP000176511">
    <property type="component" value="Unassembled WGS sequence"/>
</dbReference>
<organism evidence="2 3">
    <name type="scientific">Candidatus Kaiserbacteria bacterium RIFCSPHIGHO2_02_FULL_49_34</name>
    <dbReference type="NCBI Taxonomy" id="1798491"/>
    <lineage>
        <taxon>Bacteria</taxon>
        <taxon>Candidatus Kaiseribacteriota</taxon>
    </lineage>
</organism>
<proteinExistence type="predicted"/>
<name>A0A1F6DKE3_9BACT</name>
<feature type="transmembrane region" description="Helical" evidence="1">
    <location>
        <begin position="193"/>
        <end position="216"/>
    </location>
</feature>
<feature type="transmembrane region" description="Helical" evidence="1">
    <location>
        <begin position="45"/>
        <end position="68"/>
    </location>
</feature>
<keyword evidence="1" id="KW-0472">Membrane</keyword>
<protein>
    <submittedName>
        <fullName evidence="2">Uncharacterized protein</fullName>
    </submittedName>
</protein>
<accession>A0A1F6DKE3</accession>
<evidence type="ECO:0000256" key="1">
    <source>
        <dbReference type="SAM" id="Phobius"/>
    </source>
</evidence>
<reference evidence="2 3" key="1">
    <citation type="journal article" date="2016" name="Nat. Commun.">
        <title>Thousands of microbial genomes shed light on interconnected biogeochemical processes in an aquifer system.</title>
        <authorList>
            <person name="Anantharaman K."/>
            <person name="Brown C.T."/>
            <person name="Hug L.A."/>
            <person name="Sharon I."/>
            <person name="Castelle C.J."/>
            <person name="Probst A.J."/>
            <person name="Thomas B.C."/>
            <person name="Singh A."/>
            <person name="Wilkins M.J."/>
            <person name="Karaoz U."/>
            <person name="Brodie E.L."/>
            <person name="Williams K.H."/>
            <person name="Hubbard S.S."/>
            <person name="Banfield J.F."/>
        </authorList>
    </citation>
    <scope>NUCLEOTIDE SEQUENCE [LARGE SCALE GENOMIC DNA]</scope>
</reference>
<sequence length="220" mass="24309">MDSLTVALMGWAHWLGYGVTLALAALLALVVLWRGAFAVMSMRMWWGIALGWHIFYATVLTVAQYRMWNANEITRELVTTPLGEEVPRMLLHAPISLFLEGSGGYYVFYAYSRFWVPLMLALLGTLVLYGIFRFLQHRKPVAVGREEVLLVSGIAFLAGWPNMVAFVSLAFVLSLVYAVWAHVRHGAAARTRMLPGIIAAAIATLLFSATIAAYTATLAV</sequence>
<dbReference type="AlphaFoldDB" id="A0A1F6DKE3"/>
<evidence type="ECO:0000313" key="3">
    <source>
        <dbReference type="Proteomes" id="UP000176511"/>
    </source>
</evidence>